<protein>
    <recommendedName>
        <fullName evidence="5">Transposase/invertase (TIGR01784 family)</fullName>
    </recommendedName>
</protein>
<dbReference type="EMBL" id="CAADFQ010000089">
    <property type="protein sequence ID" value="VFK34880.1"/>
    <property type="molecule type" value="Genomic_DNA"/>
</dbReference>
<accession>A0A450Y020</accession>
<feature type="region of interest" description="Disordered" evidence="1">
    <location>
        <begin position="54"/>
        <end position="83"/>
    </location>
</feature>
<dbReference type="AlphaFoldDB" id="A0A450Y020"/>
<proteinExistence type="predicted"/>
<gene>
    <name evidence="2" type="ORF">BECKMB1821G_GA0114241_10911</name>
    <name evidence="4" type="ORF">BECKMB1821H_GA0114242_10911</name>
    <name evidence="3" type="ORF">BECKMB1821I_GA0114274_10891</name>
</gene>
<evidence type="ECO:0000313" key="2">
    <source>
        <dbReference type="EMBL" id="VFK31720.1"/>
    </source>
</evidence>
<evidence type="ECO:0000256" key="1">
    <source>
        <dbReference type="SAM" id="MobiDB-lite"/>
    </source>
</evidence>
<dbReference type="EMBL" id="CAADFO010000091">
    <property type="protein sequence ID" value="VFK31720.1"/>
    <property type="molecule type" value="Genomic_DNA"/>
</dbReference>
<organism evidence="3">
    <name type="scientific">Candidatus Kentrum sp. MB</name>
    <dbReference type="NCBI Taxonomy" id="2138164"/>
    <lineage>
        <taxon>Bacteria</taxon>
        <taxon>Pseudomonadati</taxon>
        <taxon>Pseudomonadota</taxon>
        <taxon>Gammaproteobacteria</taxon>
        <taxon>Candidatus Kentrum</taxon>
    </lineage>
</organism>
<name>A0A450Y020_9GAMM</name>
<sequence>MNDFDHIPKILNEPIFQKAFRIAELANLSPAQHMDYERNLLDYWTTKAAFDTARDEGREEGLKEGREEGIKQGEEKGRKEGKKEVAAILRQKGLSRKEILEITGLTADEI</sequence>
<dbReference type="PANTHER" id="PTHR41317:SF1">
    <property type="entry name" value="PD-(D_E)XK NUCLEASE FAMILY TRANSPOSASE"/>
    <property type="match status" value="1"/>
</dbReference>
<dbReference type="EMBL" id="CAADGH010000091">
    <property type="protein sequence ID" value="VFK77017.1"/>
    <property type="molecule type" value="Genomic_DNA"/>
</dbReference>
<reference evidence="3" key="1">
    <citation type="submission" date="2019-02" db="EMBL/GenBank/DDBJ databases">
        <authorList>
            <person name="Gruber-Vodicka R. H."/>
            <person name="Seah K. B. B."/>
        </authorList>
    </citation>
    <scope>NUCLEOTIDE SEQUENCE</scope>
    <source>
        <strain evidence="2">BECK_BZ197</strain>
        <strain evidence="4">BECK_BZ198</strain>
        <strain evidence="3">BECK_BZ199</strain>
    </source>
</reference>
<evidence type="ECO:0000313" key="3">
    <source>
        <dbReference type="EMBL" id="VFK34880.1"/>
    </source>
</evidence>
<dbReference type="PANTHER" id="PTHR41317">
    <property type="entry name" value="PD-(D_E)XK NUCLEASE FAMILY TRANSPOSASE"/>
    <property type="match status" value="1"/>
</dbReference>
<evidence type="ECO:0000313" key="4">
    <source>
        <dbReference type="EMBL" id="VFK77017.1"/>
    </source>
</evidence>
<evidence type="ECO:0008006" key="5">
    <source>
        <dbReference type="Google" id="ProtNLM"/>
    </source>
</evidence>